<sequence>MTFPNYKENEEYGESIFNGIKMSARERNVKERLALLKKSGIIPMAEMLEIGSHEGLFLREAQKAGFEILGIEPNLYAANYAIKNGLPTIVGSFKEAFEKIKDKKFDIVALFHTLEHMPGYLENLKKIKTIINPGGYLIIEVPNSESYRSKKYGNDWMYVYEEHLHNFSPDFLKKILLNLNFKVKKNYFRDFDIKYLSVKALLDRLLPFKFHMANINRSKIKQKVSCSSGDVLKTKITMHFLLSPVKFFLIFCVKILHRGDFIMVVAKWAD</sequence>
<keyword evidence="1" id="KW-0808">Transferase</keyword>
<evidence type="ECO:0000313" key="1">
    <source>
        <dbReference type="EMBL" id="KKS13440.1"/>
    </source>
</evidence>
<dbReference type="Pfam" id="PF13489">
    <property type="entry name" value="Methyltransf_23"/>
    <property type="match status" value="1"/>
</dbReference>
<organism evidence="1 2">
    <name type="scientific">Candidatus Magasanikbacteria bacterium GW2011_GWA2_41_55</name>
    <dbReference type="NCBI Taxonomy" id="1619038"/>
    <lineage>
        <taxon>Bacteria</taxon>
        <taxon>Candidatus Magasanikiibacteriota</taxon>
    </lineage>
</organism>
<dbReference type="AlphaFoldDB" id="A0A0G0WKU1"/>
<dbReference type="InterPro" id="IPR029063">
    <property type="entry name" value="SAM-dependent_MTases_sf"/>
</dbReference>
<dbReference type="Gene3D" id="3.40.50.150">
    <property type="entry name" value="Vaccinia Virus protein VP39"/>
    <property type="match status" value="1"/>
</dbReference>
<protein>
    <submittedName>
        <fullName evidence="1">Putative SAM-dependent methyltransferase</fullName>
    </submittedName>
</protein>
<dbReference type="GO" id="GO:0008168">
    <property type="term" value="F:methyltransferase activity"/>
    <property type="evidence" value="ECO:0007669"/>
    <property type="project" value="UniProtKB-KW"/>
</dbReference>
<evidence type="ECO:0000313" key="2">
    <source>
        <dbReference type="Proteomes" id="UP000034299"/>
    </source>
</evidence>
<accession>A0A0G0WKU1</accession>
<dbReference type="CDD" id="cd02440">
    <property type="entry name" value="AdoMet_MTases"/>
    <property type="match status" value="1"/>
</dbReference>
<dbReference type="PANTHER" id="PTHR43861">
    <property type="entry name" value="TRANS-ACONITATE 2-METHYLTRANSFERASE-RELATED"/>
    <property type="match status" value="1"/>
</dbReference>
<name>A0A0G0WKU1_9BACT</name>
<reference evidence="1 2" key="1">
    <citation type="journal article" date="2015" name="Nature">
        <title>rRNA introns, odd ribosomes, and small enigmatic genomes across a large radiation of phyla.</title>
        <authorList>
            <person name="Brown C.T."/>
            <person name="Hug L.A."/>
            <person name="Thomas B.C."/>
            <person name="Sharon I."/>
            <person name="Castelle C.J."/>
            <person name="Singh A."/>
            <person name="Wilkins M.J."/>
            <person name="Williams K.H."/>
            <person name="Banfield J.F."/>
        </authorList>
    </citation>
    <scope>NUCLEOTIDE SEQUENCE [LARGE SCALE GENOMIC DNA]</scope>
</reference>
<dbReference type="SUPFAM" id="SSF53335">
    <property type="entry name" value="S-adenosyl-L-methionine-dependent methyltransferases"/>
    <property type="match status" value="1"/>
</dbReference>
<proteinExistence type="predicted"/>
<gene>
    <name evidence="1" type="ORF">UU69_C0005G0012</name>
</gene>
<keyword evidence="1" id="KW-0489">Methyltransferase</keyword>
<comment type="caution">
    <text evidence="1">The sequence shown here is derived from an EMBL/GenBank/DDBJ whole genome shotgun (WGS) entry which is preliminary data.</text>
</comment>
<dbReference type="GO" id="GO:0032259">
    <property type="term" value="P:methylation"/>
    <property type="evidence" value="ECO:0007669"/>
    <property type="project" value="UniProtKB-KW"/>
</dbReference>
<dbReference type="EMBL" id="LCBP01000005">
    <property type="protein sequence ID" value="KKS13440.1"/>
    <property type="molecule type" value="Genomic_DNA"/>
</dbReference>
<dbReference type="Proteomes" id="UP000034299">
    <property type="component" value="Unassembled WGS sequence"/>
</dbReference>